<name>A0ABW6ZAU4_9HYPH</name>
<dbReference type="EMBL" id="JBAFUR010000001">
    <property type="protein sequence ID" value="MFG1250901.1"/>
    <property type="molecule type" value="Genomic_DNA"/>
</dbReference>
<dbReference type="Proteomes" id="UP001604043">
    <property type="component" value="Unassembled WGS sequence"/>
</dbReference>
<organism evidence="2 3">
    <name type="scientific">Xanthobacter aminoxidans</name>
    <dbReference type="NCBI Taxonomy" id="186280"/>
    <lineage>
        <taxon>Bacteria</taxon>
        <taxon>Pseudomonadati</taxon>
        <taxon>Pseudomonadota</taxon>
        <taxon>Alphaproteobacteria</taxon>
        <taxon>Hyphomicrobiales</taxon>
        <taxon>Xanthobacteraceae</taxon>
        <taxon>Xanthobacter</taxon>
    </lineage>
</organism>
<proteinExistence type="predicted"/>
<feature type="transmembrane region" description="Helical" evidence="1">
    <location>
        <begin position="189"/>
        <end position="211"/>
    </location>
</feature>
<evidence type="ECO:0000256" key="1">
    <source>
        <dbReference type="SAM" id="Phobius"/>
    </source>
</evidence>
<feature type="transmembrane region" description="Helical" evidence="1">
    <location>
        <begin position="97"/>
        <end position="122"/>
    </location>
</feature>
<keyword evidence="1" id="KW-0812">Transmembrane</keyword>
<feature type="transmembrane region" description="Helical" evidence="1">
    <location>
        <begin position="57"/>
        <end position="77"/>
    </location>
</feature>
<reference evidence="2 3" key="1">
    <citation type="submission" date="2024-02" db="EMBL/GenBank/DDBJ databases">
        <title>Expansion and revision of Xanthobacter and proposal of Roseixanthobacter gen. nov.</title>
        <authorList>
            <person name="Soltysiak M.P.M."/>
            <person name="Jalihal A."/>
            <person name="Ory A."/>
            <person name="Chrisophersen C."/>
            <person name="Lee A.D."/>
            <person name="Boulton J."/>
            <person name="Springer M."/>
        </authorList>
    </citation>
    <scope>NUCLEOTIDE SEQUENCE [LARGE SCALE GENOMIC DNA]</scope>
    <source>
        <strain evidence="2 3">CB5</strain>
    </source>
</reference>
<keyword evidence="3" id="KW-1185">Reference proteome</keyword>
<gene>
    <name evidence="2" type="ORF">V5F30_01710</name>
</gene>
<dbReference type="PANTHER" id="PTHR37314:SF4">
    <property type="entry name" value="UPF0700 TRANSMEMBRANE PROTEIN YOAK"/>
    <property type="match status" value="1"/>
</dbReference>
<feature type="transmembrane region" description="Helical" evidence="1">
    <location>
        <begin position="12"/>
        <end position="37"/>
    </location>
</feature>
<dbReference type="PANTHER" id="PTHR37314">
    <property type="entry name" value="SLR0142 PROTEIN"/>
    <property type="match status" value="1"/>
</dbReference>
<evidence type="ECO:0000313" key="2">
    <source>
        <dbReference type="EMBL" id="MFG1250901.1"/>
    </source>
</evidence>
<dbReference type="InterPro" id="IPR010699">
    <property type="entry name" value="DUF1275"/>
</dbReference>
<protein>
    <submittedName>
        <fullName evidence="2">YoaK family protein</fullName>
    </submittedName>
</protein>
<accession>A0ABW6ZAU4</accession>
<evidence type="ECO:0000313" key="3">
    <source>
        <dbReference type="Proteomes" id="UP001604043"/>
    </source>
</evidence>
<comment type="caution">
    <text evidence="2">The sequence shown here is derived from an EMBL/GenBank/DDBJ whole genome shotgun (WGS) entry which is preliminary data.</text>
</comment>
<sequence>MPLDLAHPAAFGAALTAIAGFLDVVAYVTFSHLYVSFMSGNSIHLGMSLATLRVSDIAAISGVVAAFVFGAAAGTLLQDHAGPRLLPLALGIEAGLLLIAAAASSVTHSTLCLLPVAMAMGLQNVLHQMSGKTSVGKGFVSGALVRLGQSIARLRSREPDPSGTATLFVGWMAFVAGAAGGALLIAPLGLVACLLLAAGVLVALLIADFLCY</sequence>
<keyword evidence="1" id="KW-0472">Membrane</keyword>
<dbReference type="Pfam" id="PF06912">
    <property type="entry name" value="DUF1275"/>
    <property type="match status" value="1"/>
</dbReference>
<keyword evidence="1" id="KW-1133">Transmembrane helix</keyword>
<feature type="transmembrane region" description="Helical" evidence="1">
    <location>
        <begin position="163"/>
        <end position="183"/>
    </location>
</feature>
<dbReference type="RefSeq" id="WP_038194545.1">
    <property type="nucleotide sequence ID" value="NZ_JBAFUR010000001.1"/>
</dbReference>